<dbReference type="InterPro" id="IPR006035">
    <property type="entry name" value="Ureohydrolase"/>
</dbReference>
<keyword evidence="2" id="KW-0378">Hydrolase</keyword>
<dbReference type="Proteomes" id="UP000035265">
    <property type="component" value="Unassembled WGS sequence"/>
</dbReference>
<dbReference type="EMBL" id="JNBQ01000001">
    <property type="protein sequence ID" value="KLN36572.1"/>
    <property type="molecule type" value="Genomic_DNA"/>
</dbReference>
<dbReference type="GO" id="GO:0008783">
    <property type="term" value="F:agmatinase activity"/>
    <property type="evidence" value="ECO:0007669"/>
    <property type="project" value="TreeGrafter"/>
</dbReference>
<name>A0A0H2L8U4_9MICO</name>
<dbReference type="Pfam" id="PF00491">
    <property type="entry name" value="Arginase"/>
    <property type="match status" value="1"/>
</dbReference>
<evidence type="ECO:0000313" key="5">
    <source>
        <dbReference type="EMBL" id="KLN36572.1"/>
    </source>
</evidence>
<gene>
    <name evidence="5" type="ORF">FB00_01595</name>
</gene>
<evidence type="ECO:0000256" key="4">
    <source>
        <dbReference type="SAM" id="MobiDB-lite"/>
    </source>
</evidence>
<evidence type="ECO:0000256" key="1">
    <source>
        <dbReference type="ARBA" id="ARBA00022723"/>
    </source>
</evidence>
<dbReference type="PATRIC" id="fig|264251.5.peg.329"/>
<evidence type="ECO:0000256" key="3">
    <source>
        <dbReference type="PROSITE-ProRule" id="PRU00742"/>
    </source>
</evidence>
<dbReference type="GO" id="GO:0033389">
    <property type="term" value="P:putrescine biosynthetic process from arginine, via agmatine"/>
    <property type="evidence" value="ECO:0007669"/>
    <property type="project" value="TreeGrafter"/>
</dbReference>
<dbReference type="Gene3D" id="3.40.800.10">
    <property type="entry name" value="Ureohydrolase domain"/>
    <property type="match status" value="1"/>
</dbReference>
<dbReference type="PANTHER" id="PTHR11358">
    <property type="entry name" value="ARGINASE/AGMATINASE"/>
    <property type="match status" value="1"/>
</dbReference>
<dbReference type="PANTHER" id="PTHR11358:SF26">
    <property type="entry name" value="GUANIDINO ACID HYDROLASE, MITOCHONDRIAL"/>
    <property type="match status" value="1"/>
</dbReference>
<feature type="region of interest" description="Disordered" evidence="4">
    <location>
        <begin position="1"/>
        <end position="29"/>
    </location>
</feature>
<dbReference type="InterPro" id="IPR023696">
    <property type="entry name" value="Ureohydrolase_dom_sf"/>
</dbReference>
<reference evidence="5 6" key="1">
    <citation type="submission" date="2014-05" db="EMBL/GenBank/DDBJ databases">
        <title>Cellulosimicrobium funkei U11 genome.</title>
        <authorList>
            <person name="Hu C."/>
            <person name="Gong Y."/>
            <person name="Wan W."/>
            <person name="Jiang M."/>
        </authorList>
    </citation>
    <scope>NUCLEOTIDE SEQUENCE [LARGE SCALE GENOMIC DNA]</scope>
    <source>
        <strain evidence="5 6">U11</strain>
    </source>
</reference>
<keyword evidence="1" id="KW-0479">Metal-binding</keyword>
<dbReference type="STRING" id="264251.FB00_01595"/>
<accession>A0A0H2L8U4</accession>
<protein>
    <submittedName>
        <fullName evidence="5">Formimidoylglutamase</fullName>
    </submittedName>
</protein>
<comment type="caution">
    <text evidence="5">The sequence shown here is derived from an EMBL/GenBank/DDBJ whole genome shotgun (WGS) entry which is preliminary data.</text>
</comment>
<dbReference type="GO" id="GO:0046872">
    <property type="term" value="F:metal ion binding"/>
    <property type="evidence" value="ECO:0007669"/>
    <property type="project" value="UniProtKB-KW"/>
</dbReference>
<dbReference type="PROSITE" id="PS51409">
    <property type="entry name" value="ARGINASE_2"/>
    <property type="match status" value="1"/>
</dbReference>
<dbReference type="PIRSF" id="PIRSF036979">
    <property type="entry name" value="Arginase"/>
    <property type="match status" value="1"/>
</dbReference>
<evidence type="ECO:0000256" key="2">
    <source>
        <dbReference type="ARBA" id="ARBA00022801"/>
    </source>
</evidence>
<evidence type="ECO:0000313" key="6">
    <source>
        <dbReference type="Proteomes" id="UP000035265"/>
    </source>
</evidence>
<dbReference type="SUPFAM" id="SSF52768">
    <property type="entry name" value="Arginase/deacetylase"/>
    <property type="match status" value="1"/>
</dbReference>
<comment type="similarity">
    <text evidence="3">Belongs to the arginase family.</text>
</comment>
<keyword evidence="6" id="KW-1185">Reference proteome</keyword>
<dbReference type="AlphaFoldDB" id="A0A0H2L8U4"/>
<feature type="region of interest" description="Disordered" evidence="4">
    <location>
        <begin position="65"/>
        <end position="107"/>
    </location>
</feature>
<sequence length="350" mass="35836">MSSAAQPLSHDPSWPRAGDWPPLGGDTDVDVAILGVPAWRTSLSPTGAHATPAAVRDALRRFSPALAPDRPLPDDGPSARVRPAAATGPAATGAVGSERGASSGRAGPVDLSRLAFADVGDVDEPDGAEGEARTRAAVRASLERARLLVALGGDNSVTVATALGAWGDDLGTAGLVTLDAHHDLRDGVSNGSPVRRLVEAGLDPRRVVQVGIADFANSAEYARRAVELGITVVHVDELRRRGPEDVMRAALEIAGAAGGPVHLDVDVDVCDRSVAPGCPASVPGGITAWELRALVRAAAVDERLRTADIVEVDATADAPDGRTVRLAALCVLELAAGLALRVPGPEPVQV</sequence>
<dbReference type="RefSeq" id="WP_047231037.1">
    <property type="nucleotide sequence ID" value="NZ_JNBQ01000001.1"/>
</dbReference>
<organism evidence="5 6">
    <name type="scientific">Cellulosimicrobium funkei</name>
    <dbReference type="NCBI Taxonomy" id="264251"/>
    <lineage>
        <taxon>Bacteria</taxon>
        <taxon>Bacillati</taxon>
        <taxon>Actinomycetota</taxon>
        <taxon>Actinomycetes</taxon>
        <taxon>Micrococcales</taxon>
        <taxon>Promicromonosporaceae</taxon>
        <taxon>Cellulosimicrobium</taxon>
    </lineage>
</organism>
<proteinExistence type="inferred from homology"/>